<accession>A0ABV4R522</accession>
<dbReference type="EMBL" id="JAXCEH010000026">
    <property type="protein sequence ID" value="MFA1558011.1"/>
    <property type="molecule type" value="Genomic_DNA"/>
</dbReference>
<proteinExistence type="predicted"/>
<reference evidence="1 2" key="1">
    <citation type="submission" date="2023-11" db="EMBL/GenBank/DDBJ databases">
        <title>Actinomadura monticuli sp. nov., isolated from volcanic ash.</title>
        <authorList>
            <person name="Lee S.D."/>
            <person name="Yang H."/>
            <person name="Kim I.S."/>
        </authorList>
    </citation>
    <scope>NUCLEOTIDE SEQUENCE [LARGE SCALE GENOMIC DNA]</scope>
    <source>
        <strain evidence="1 2">DSM 45346</strain>
    </source>
</reference>
<sequence>MENPAKAALLPPPRRRLAKAIHTLQLNEITARQKRLNEYSQIA</sequence>
<evidence type="ECO:0000313" key="2">
    <source>
        <dbReference type="Proteomes" id="UP001569904"/>
    </source>
</evidence>
<evidence type="ECO:0000313" key="1">
    <source>
        <dbReference type="EMBL" id="MFA1558011.1"/>
    </source>
</evidence>
<name>A0ABV4R522_9ACTN</name>
<dbReference type="Proteomes" id="UP001569904">
    <property type="component" value="Unassembled WGS sequence"/>
</dbReference>
<protein>
    <submittedName>
        <fullName evidence="1">Uncharacterized protein</fullName>
    </submittedName>
</protein>
<comment type="caution">
    <text evidence="1">The sequence shown here is derived from an EMBL/GenBank/DDBJ whole genome shotgun (WGS) entry which is preliminary data.</text>
</comment>
<organism evidence="1 2">
    <name type="scientific">Actinomadura chokoriensis</name>
    <dbReference type="NCBI Taxonomy" id="454156"/>
    <lineage>
        <taxon>Bacteria</taxon>
        <taxon>Bacillati</taxon>
        <taxon>Actinomycetota</taxon>
        <taxon>Actinomycetes</taxon>
        <taxon>Streptosporangiales</taxon>
        <taxon>Thermomonosporaceae</taxon>
        <taxon>Actinomadura</taxon>
    </lineage>
</organism>
<gene>
    <name evidence="1" type="ORF">SM436_30370</name>
</gene>
<keyword evidence="2" id="KW-1185">Reference proteome</keyword>